<dbReference type="EMBL" id="QQAZ01000002">
    <property type="protein sequence ID" value="RDI54287.1"/>
    <property type="molecule type" value="Genomic_DNA"/>
</dbReference>
<proteinExistence type="predicted"/>
<gene>
    <name evidence="2" type="ORF">DFR68_102411</name>
</gene>
<evidence type="ECO:0000256" key="1">
    <source>
        <dbReference type="SAM" id="MobiDB-lite"/>
    </source>
</evidence>
<organism evidence="2 3">
    <name type="scientific">Nocardia mexicana</name>
    <dbReference type="NCBI Taxonomy" id="279262"/>
    <lineage>
        <taxon>Bacteria</taxon>
        <taxon>Bacillati</taxon>
        <taxon>Actinomycetota</taxon>
        <taxon>Actinomycetes</taxon>
        <taxon>Mycobacteriales</taxon>
        <taxon>Nocardiaceae</taxon>
        <taxon>Nocardia</taxon>
    </lineage>
</organism>
<feature type="region of interest" description="Disordered" evidence="1">
    <location>
        <begin position="50"/>
        <end position="71"/>
    </location>
</feature>
<sequence>MLVEKYSPQHTSVQWSAAARAACTGLAAASEREHTCPALRESIDAAVRSGELPVSSREQDVRTRGRTLAHT</sequence>
<evidence type="ECO:0000313" key="3">
    <source>
        <dbReference type="Proteomes" id="UP000255355"/>
    </source>
</evidence>
<dbReference type="Proteomes" id="UP000255355">
    <property type="component" value="Unassembled WGS sequence"/>
</dbReference>
<reference evidence="2 3" key="1">
    <citation type="submission" date="2018-07" db="EMBL/GenBank/DDBJ databases">
        <title>Genomic Encyclopedia of Type Strains, Phase IV (KMG-IV): sequencing the most valuable type-strain genomes for metagenomic binning, comparative biology and taxonomic classification.</title>
        <authorList>
            <person name="Goeker M."/>
        </authorList>
    </citation>
    <scope>NUCLEOTIDE SEQUENCE [LARGE SCALE GENOMIC DNA]</scope>
    <source>
        <strain evidence="2 3">DSM 44952</strain>
    </source>
</reference>
<accession>A0A370HC60</accession>
<name>A0A370HC60_9NOCA</name>
<evidence type="ECO:0000313" key="2">
    <source>
        <dbReference type="EMBL" id="RDI54287.1"/>
    </source>
</evidence>
<dbReference type="STRING" id="1210089.GCA_001613165_03673"/>
<protein>
    <submittedName>
        <fullName evidence="2">Uncharacterized protein</fullName>
    </submittedName>
</protein>
<keyword evidence="3" id="KW-1185">Reference proteome</keyword>
<comment type="caution">
    <text evidence="2">The sequence shown here is derived from an EMBL/GenBank/DDBJ whole genome shotgun (WGS) entry which is preliminary data.</text>
</comment>
<dbReference type="AlphaFoldDB" id="A0A370HC60"/>